<evidence type="ECO:0000259" key="2">
    <source>
        <dbReference type="PROSITE" id="PS50003"/>
    </source>
</evidence>
<dbReference type="SMART" id="SM00233">
    <property type="entry name" value="PH"/>
    <property type="match status" value="1"/>
</dbReference>
<dbReference type="Gene3D" id="2.30.29.30">
    <property type="entry name" value="Pleckstrin-homology domain (PH domain)/Phosphotyrosine-binding domain (PTB)"/>
    <property type="match status" value="1"/>
</dbReference>
<proteinExistence type="predicted"/>
<protein>
    <recommendedName>
        <fullName evidence="2">PH domain-containing protein</fullName>
    </recommendedName>
</protein>
<dbReference type="InterPro" id="IPR001849">
    <property type="entry name" value="PH_domain"/>
</dbReference>
<reference evidence="3 4" key="1">
    <citation type="submission" date="2020-06" db="EMBL/GenBank/DDBJ databases">
        <authorList>
            <consortium name="Wellcome Sanger Institute Data Sharing"/>
        </authorList>
    </citation>
    <scope>NUCLEOTIDE SEQUENCE [LARGE SCALE GENOMIC DNA]</scope>
</reference>
<dbReference type="SUPFAM" id="SSF50729">
    <property type="entry name" value="PH domain-like"/>
    <property type="match status" value="1"/>
</dbReference>
<reference evidence="3" key="3">
    <citation type="submission" date="2025-09" db="UniProtKB">
        <authorList>
            <consortium name="Ensembl"/>
        </authorList>
    </citation>
    <scope>IDENTIFICATION</scope>
</reference>
<evidence type="ECO:0000256" key="1">
    <source>
        <dbReference type="SAM" id="MobiDB-lite"/>
    </source>
</evidence>
<dbReference type="Pfam" id="PF00169">
    <property type="entry name" value="PH"/>
    <property type="match status" value="1"/>
</dbReference>
<dbReference type="AlphaFoldDB" id="A0AAY4C452"/>
<feature type="region of interest" description="Disordered" evidence="1">
    <location>
        <begin position="1"/>
        <end position="31"/>
    </location>
</feature>
<dbReference type="Proteomes" id="UP000694580">
    <property type="component" value="Chromosome 14"/>
</dbReference>
<keyword evidence="4" id="KW-1185">Reference proteome</keyword>
<dbReference type="Ensembl" id="ENSDCDT00010034201.1">
    <property type="protein sequence ID" value="ENSDCDP00010027699.1"/>
    <property type="gene ID" value="ENSDCDG00010017472.1"/>
</dbReference>
<sequence length="136" mass="15128">GKVYESGRGGGHVRRARAEMAGPPATSNGATERKGRLLKRAHFTRRWKPTWFRMVESKLLYGGKPENLHKTINLVGADVRLVDCDPNFGWSITPKDGGRTFFLRASTAEEQQAWMESICEAQLASQEHGSNACVLQ</sequence>
<name>A0AAY4C452_9TELE</name>
<feature type="domain" description="PH" evidence="2">
    <location>
        <begin position="30"/>
        <end position="123"/>
    </location>
</feature>
<reference evidence="3" key="2">
    <citation type="submission" date="2025-08" db="UniProtKB">
        <authorList>
            <consortium name="Ensembl"/>
        </authorList>
    </citation>
    <scope>IDENTIFICATION</scope>
</reference>
<dbReference type="GeneTree" id="ENSGT00800000125320"/>
<organism evidence="3 4">
    <name type="scientific">Denticeps clupeoides</name>
    <name type="common">denticle herring</name>
    <dbReference type="NCBI Taxonomy" id="299321"/>
    <lineage>
        <taxon>Eukaryota</taxon>
        <taxon>Metazoa</taxon>
        <taxon>Chordata</taxon>
        <taxon>Craniata</taxon>
        <taxon>Vertebrata</taxon>
        <taxon>Euteleostomi</taxon>
        <taxon>Actinopterygii</taxon>
        <taxon>Neopterygii</taxon>
        <taxon>Teleostei</taxon>
        <taxon>Clupei</taxon>
        <taxon>Clupeiformes</taxon>
        <taxon>Denticipitoidei</taxon>
        <taxon>Denticipitidae</taxon>
        <taxon>Denticeps</taxon>
    </lineage>
</organism>
<evidence type="ECO:0000313" key="3">
    <source>
        <dbReference type="Ensembl" id="ENSDCDP00010027699.1"/>
    </source>
</evidence>
<dbReference type="InterPro" id="IPR011993">
    <property type="entry name" value="PH-like_dom_sf"/>
</dbReference>
<dbReference type="CDD" id="cd00821">
    <property type="entry name" value="PH"/>
    <property type="match status" value="1"/>
</dbReference>
<accession>A0AAY4C452</accession>
<dbReference type="PROSITE" id="PS50003">
    <property type="entry name" value="PH_DOMAIN"/>
    <property type="match status" value="1"/>
</dbReference>
<evidence type="ECO:0000313" key="4">
    <source>
        <dbReference type="Proteomes" id="UP000694580"/>
    </source>
</evidence>